<protein>
    <submittedName>
        <fullName evidence="1">Uncharacterized protein</fullName>
    </submittedName>
</protein>
<dbReference type="EMBL" id="JAECZO010000003">
    <property type="protein sequence ID" value="KAK7200047.1"/>
    <property type="molecule type" value="Genomic_DNA"/>
</dbReference>
<dbReference type="AlphaFoldDB" id="A0AAW0F2H0"/>
<evidence type="ECO:0000313" key="2">
    <source>
        <dbReference type="Proteomes" id="UP001430356"/>
    </source>
</evidence>
<evidence type="ECO:0000313" key="1">
    <source>
        <dbReference type="EMBL" id="KAK7200047.1"/>
    </source>
</evidence>
<name>A0AAW0F2H0_9TRYP</name>
<gene>
    <name evidence="1" type="ORF">NESM_000054200</name>
</gene>
<sequence length="334" mass="35846">MAAPCHQTRFERVTVYVDVELAYDADTAAVLLRHIHDSAAALTQQLTVHTTGELLRDAAAGTASASAPASSRARATVELLRHWQAEEADIFTRDVHNNVPFMGDLECFVTANDTRDGAVVYALHRRQMPVLSLAAPPTAAPTSRATSAVEALLYTAVPCGATLQAKLDAISLFFTFPAECGAYVASAPSAVTNAAADASVVVVMNEDGYPVRVPTASLLLPPPPPRFAGVLRDLCVADTAQMALLRRRNPLLPGVLTAFHRYGNRGLLRSVLQRGYRVEVAESAESAVDWVRRCIELTAGGDEAETQVRCKTAAAVLANFEGTWLDMPLPQRRA</sequence>
<comment type="caution">
    <text evidence="1">The sequence shown here is derived from an EMBL/GenBank/DDBJ whole genome shotgun (WGS) entry which is preliminary data.</text>
</comment>
<proteinExistence type="predicted"/>
<dbReference type="Proteomes" id="UP001430356">
    <property type="component" value="Unassembled WGS sequence"/>
</dbReference>
<reference evidence="1 2" key="1">
    <citation type="journal article" date="2021" name="MBio">
        <title>A New Model Trypanosomatid, Novymonas esmeraldas: Genomic Perception of Its 'Candidatus Pandoraea novymonadis' Endosymbiont.</title>
        <authorList>
            <person name="Zakharova A."/>
            <person name="Saura A."/>
            <person name="Butenko A."/>
            <person name="Podesvova L."/>
            <person name="Warmusova S."/>
            <person name="Kostygov A.Y."/>
            <person name="Nenarokova A."/>
            <person name="Lukes J."/>
            <person name="Opperdoes F.R."/>
            <person name="Yurchenko V."/>
        </authorList>
    </citation>
    <scope>NUCLEOTIDE SEQUENCE [LARGE SCALE GENOMIC DNA]</scope>
    <source>
        <strain evidence="1 2">E262AT.01</strain>
    </source>
</reference>
<organism evidence="1 2">
    <name type="scientific">Novymonas esmeraldas</name>
    <dbReference type="NCBI Taxonomy" id="1808958"/>
    <lineage>
        <taxon>Eukaryota</taxon>
        <taxon>Discoba</taxon>
        <taxon>Euglenozoa</taxon>
        <taxon>Kinetoplastea</taxon>
        <taxon>Metakinetoplastina</taxon>
        <taxon>Trypanosomatida</taxon>
        <taxon>Trypanosomatidae</taxon>
        <taxon>Novymonas</taxon>
    </lineage>
</organism>
<accession>A0AAW0F2H0</accession>
<keyword evidence="2" id="KW-1185">Reference proteome</keyword>